<keyword evidence="13" id="KW-1185">Reference proteome</keyword>
<dbReference type="CDD" id="cd06582">
    <property type="entry name" value="TM_PBP1_LivH_like"/>
    <property type="match status" value="1"/>
</dbReference>
<evidence type="ECO:0000256" key="9">
    <source>
        <dbReference type="ARBA" id="ARBA00037998"/>
    </source>
</evidence>
<evidence type="ECO:0000256" key="2">
    <source>
        <dbReference type="ARBA" id="ARBA00022448"/>
    </source>
</evidence>
<keyword evidence="2" id="KW-0813">Transport</keyword>
<feature type="transmembrane region" description="Helical" evidence="10">
    <location>
        <begin position="222"/>
        <end position="241"/>
    </location>
</feature>
<dbReference type="InterPro" id="IPR001851">
    <property type="entry name" value="ABC_transp_permease"/>
</dbReference>
<evidence type="ECO:0000256" key="8">
    <source>
        <dbReference type="ARBA" id="ARBA00023136"/>
    </source>
</evidence>
<dbReference type="Proteomes" id="UP001501581">
    <property type="component" value="Unassembled WGS sequence"/>
</dbReference>
<feature type="chain" id="PRO_5045910463" description="Branched-chain amino acid ABC transporter permease" evidence="11">
    <location>
        <begin position="26"/>
        <end position="455"/>
    </location>
</feature>
<evidence type="ECO:0000256" key="4">
    <source>
        <dbReference type="ARBA" id="ARBA00022519"/>
    </source>
</evidence>
<keyword evidence="4" id="KW-0997">Cell inner membrane</keyword>
<protein>
    <recommendedName>
        <fullName evidence="14">Branched-chain amino acid ABC transporter permease</fullName>
    </recommendedName>
</protein>
<evidence type="ECO:0000256" key="7">
    <source>
        <dbReference type="ARBA" id="ARBA00022989"/>
    </source>
</evidence>
<comment type="similarity">
    <text evidence="9">Belongs to the binding-protein-dependent transport system permease family. LivHM subfamily.</text>
</comment>
<keyword evidence="7 10" id="KW-1133">Transmembrane helix</keyword>
<evidence type="ECO:0000256" key="10">
    <source>
        <dbReference type="SAM" id="Phobius"/>
    </source>
</evidence>
<name>A0ABP4EA64_9ACTN</name>
<proteinExistence type="inferred from homology"/>
<evidence type="ECO:0000313" key="13">
    <source>
        <dbReference type="Proteomes" id="UP001501581"/>
    </source>
</evidence>
<keyword evidence="3" id="KW-1003">Cell membrane</keyword>
<keyword evidence="5 10" id="KW-0812">Transmembrane</keyword>
<evidence type="ECO:0000256" key="3">
    <source>
        <dbReference type="ARBA" id="ARBA00022475"/>
    </source>
</evidence>
<feature type="transmembrane region" description="Helical" evidence="10">
    <location>
        <begin position="427"/>
        <end position="443"/>
    </location>
</feature>
<dbReference type="Pfam" id="PF02653">
    <property type="entry name" value="BPD_transp_2"/>
    <property type="match status" value="1"/>
</dbReference>
<dbReference type="PANTHER" id="PTHR11795:SF371">
    <property type="entry name" value="HIGH-AFFINITY BRANCHED-CHAIN AMINO ACID TRANSPORT SYSTEM PERMEASE PROTEIN LIVH"/>
    <property type="match status" value="1"/>
</dbReference>
<dbReference type="PANTHER" id="PTHR11795">
    <property type="entry name" value="BRANCHED-CHAIN AMINO ACID TRANSPORT SYSTEM PERMEASE PROTEIN LIVH"/>
    <property type="match status" value="1"/>
</dbReference>
<gene>
    <name evidence="12" type="ORF">GCM10009668_10780</name>
</gene>
<organism evidence="12 13">
    <name type="scientific">Nocardioides dubius</name>
    <dbReference type="NCBI Taxonomy" id="317019"/>
    <lineage>
        <taxon>Bacteria</taxon>
        <taxon>Bacillati</taxon>
        <taxon>Actinomycetota</taxon>
        <taxon>Actinomycetes</taxon>
        <taxon>Propionibacteriales</taxon>
        <taxon>Nocardioidaceae</taxon>
        <taxon>Nocardioides</taxon>
    </lineage>
</organism>
<evidence type="ECO:0000256" key="5">
    <source>
        <dbReference type="ARBA" id="ARBA00022692"/>
    </source>
</evidence>
<feature type="transmembrane region" description="Helical" evidence="10">
    <location>
        <begin position="302"/>
        <end position="324"/>
    </location>
</feature>
<evidence type="ECO:0000256" key="1">
    <source>
        <dbReference type="ARBA" id="ARBA00004651"/>
    </source>
</evidence>
<feature type="transmembrane region" description="Helical" evidence="10">
    <location>
        <begin position="253"/>
        <end position="271"/>
    </location>
</feature>
<feature type="transmembrane region" description="Helical" evidence="10">
    <location>
        <begin position="386"/>
        <end position="415"/>
    </location>
</feature>
<evidence type="ECO:0000256" key="11">
    <source>
        <dbReference type="SAM" id="SignalP"/>
    </source>
</evidence>
<evidence type="ECO:0008006" key="14">
    <source>
        <dbReference type="Google" id="ProtNLM"/>
    </source>
</evidence>
<keyword evidence="8 10" id="KW-0472">Membrane</keyword>
<dbReference type="InterPro" id="IPR052157">
    <property type="entry name" value="BCAA_transport_permease"/>
</dbReference>
<comment type="subcellular location">
    <subcellularLocation>
        <location evidence="1">Cell membrane</location>
        <topology evidence="1">Multi-pass membrane protein</topology>
    </subcellularLocation>
</comment>
<reference evidence="13" key="1">
    <citation type="journal article" date="2019" name="Int. J. Syst. Evol. Microbiol.">
        <title>The Global Catalogue of Microorganisms (GCM) 10K type strain sequencing project: providing services to taxonomists for standard genome sequencing and annotation.</title>
        <authorList>
            <consortium name="The Broad Institute Genomics Platform"/>
            <consortium name="The Broad Institute Genome Sequencing Center for Infectious Disease"/>
            <person name="Wu L."/>
            <person name="Ma J."/>
        </authorList>
    </citation>
    <scope>NUCLEOTIDE SEQUENCE [LARGE SCALE GENOMIC DNA]</scope>
    <source>
        <strain evidence="13">JCM 13008</strain>
    </source>
</reference>
<accession>A0ABP4EA64</accession>
<evidence type="ECO:0000256" key="6">
    <source>
        <dbReference type="ARBA" id="ARBA00022970"/>
    </source>
</evidence>
<comment type="caution">
    <text evidence="12">The sequence shown here is derived from an EMBL/GenBank/DDBJ whole genome shotgun (WGS) entry which is preliminary data.</text>
</comment>
<feature type="transmembrane region" description="Helical" evidence="10">
    <location>
        <begin position="192"/>
        <end position="210"/>
    </location>
</feature>
<sequence>MRIPALGLLSLVLLPLLLLAGPSHAATASAAPGAPANCAKADRDDGTIHVRVCLRDRRGNANDPVAGVTVRVSDLDGNPIGEAVSDADGLADVNLGEVIDVLGQRYVIEIDTETLPEGTALQNPKDVKRTTEQFQLETDYSVTFPIDDKIEEPSDWDLALNLLATGLVYSAILAMAALGLNMVFGTTGLTNFAHGELMTFGALIAFAIDSMPGEISLFGHDYSVLVACLVGFLASGVFGWLNDKGLWAPLRRRGTGVIAMMIISIGLSIFLRNSYQYLVGGENRNYSQYTDLQPYEIGALRITSLQITVFCIAIGVLVAACCLLQFTRLGKATRAVADNPALAASSGINVDRVINRVWIFGTALAGLSGALLGVTQGFNFQVGYKALLLVFAAVTLGGLGTIWGAIAGAFIIGIFIELSTLVVPDELKYVGALVVLIVVLLIRPQGILGRRERIG</sequence>
<evidence type="ECO:0000313" key="12">
    <source>
        <dbReference type="EMBL" id="GAA1096176.1"/>
    </source>
</evidence>
<dbReference type="EMBL" id="BAAALG010000003">
    <property type="protein sequence ID" value="GAA1096176.1"/>
    <property type="molecule type" value="Genomic_DNA"/>
</dbReference>
<dbReference type="RefSeq" id="WP_343992114.1">
    <property type="nucleotide sequence ID" value="NZ_BAAALG010000003.1"/>
</dbReference>
<keyword evidence="6" id="KW-0029">Amino-acid transport</keyword>
<keyword evidence="11" id="KW-0732">Signal</keyword>
<feature type="signal peptide" evidence="11">
    <location>
        <begin position="1"/>
        <end position="25"/>
    </location>
</feature>
<feature type="transmembrane region" description="Helical" evidence="10">
    <location>
        <begin position="158"/>
        <end position="180"/>
    </location>
</feature>